<name>A0A1L3MXL3_9BACI</name>
<evidence type="ECO:0008006" key="3">
    <source>
        <dbReference type="Google" id="ProtNLM"/>
    </source>
</evidence>
<evidence type="ECO:0000313" key="2">
    <source>
        <dbReference type="Proteomes" id="UP000181936"/>
    </source>
</evidence>
<dbReference type="NCBIfam" id="TIGR02530">
    <property type="entry name" value="flg_new"/>
    <property type="match status" value="1"/>
</dbReference>
<accession>A0A1L3MXL3</accession>
<dbReference type="KEGG" id="bwh:A9C19_11080"/>
<keyword evidence="2" id="KW-1185">Reference proteome</keyword>
<dbReference type="InterPro" id="IPR013367">
    <property type="entry name" value="Flagellar_put"/>
</dbReference>
<sequence length="118" mass="13383">MNHIQNYPIHTNNILAKQQSSFKSLLENELTSSQKLKISKHAQTRLTEREITLSDETWSQIEKKISEARKKGVQDSLVLVNEAALIINAKNNTVITAMDRDEARTQMFTNISGAIIMD</sequence>
<dbReference type="OrthoDB" id="165650at2"/>
<dbReference type="Proteomes" id="UP000181936">
    <property type="component" value="Chromosome"/>
</dbReference>
<dbReference type="STRING" id="1547283.A9C19_11080"/>
<dbReference type="Pfam" id="PF12611">
    <property type="entry name" value="Flagellar_put"/>
    <property type="match status" value="1"/>
</dbReference>
<reference evidence="1 2" key="1">
    <citation type="journal article" date="2016" name="Sci. Rep.">
        <title>Complete genome sequence and transcriptomic analysis of a novel marine strain Bacillus weihaiensis reveals the mechanism of brown algae degradation.</title>
        <authorList>
            <person name="Zhu Y."/>
            <person name="Chen P."/>
            <person name="Bao Y."/>
            <person name="Men Y."/>
            <person name="Zeng Y."/>
            <person name="Yang J."/>
            <person name="Sun J."/>
            <person name="Sun Y."/>
        </authorList>
    </citation>
    <scope>NUCLEOTIDE SEQUENCE [LARGE SCALE GENOMIC DNA]</scope>
    <source>
        <strain evidence="1 2">Alg07</strain>
    </source>
</reference>
<dbReference type="EMBL" id="CP016020">
    <property type="protein sequence ID" value="APH07058.1"/>
    <property type="molecule type" value="Genomic_DNA"/>
</dbReference>
<protein>
    <recommendedName>
        <fullName evidence="3">Flagellar protein</fullName>
    </recommendedName>
</protein>
<evidence type="ECO:0000313" key="1">
    <source>
        <dbReference type="EMBL" id="APH07058.1"/>
    </source>
</evidence>
<organism evidence="1 2">
    <name type="scientific">Bacillus weihaiensis</name>
    <dbReference type="NCBI Taxonomy" id="1547283"/>
    <lineage>
        <taxon>Bacteria</taxon>
        <taxon>Bacillati</taxon>
        <taxon>Bacillota</taxon>
        <taxon>Bacilli</taxon>
        <taxon>Bacillales</taxon>
        <taxon>Bacillaceae</taxon>
        <taxon>Bacillus</taxon>
    </lineage>
</organism>
<proteinExistence type="predicted"/>
<gene>
    <name evidence="1" type="ORF">A9C19_11080</name>
</gene>
<dbReference type="AlphaFoldDB" id="A0A1L3MXL3"/>